<dbReference type="InterPro" id="IPR032876">
    <property type="entry name" value="J_dom"/>
</dbReference>
<dbReference type="Gene3D" id="3.20.20.80">
    <property type="entry name" value="Glycosidases"/>
    <property type="match status" value="1"/>
</dbReference>
<evidence type="ECO:0000259" key="1">
    <source>
        <dbReference type="Pfam" id="PF13547"/>
    </source>
</evidence>
<dbReference type="InterPro" id="IPR056490">
    <property type="entry name" value="Rcc01698_C"/>
</dbReference>
<dbReference type="InterPro" id="IPR025195">
    <property type="entry name" value="GTA_TIM_dom"/>
</dbReference>
<dbReference type="Pfam" id="PF23666">
    <property type="entry name" value="Rcc01698_C"/>
    <property type="match status" value="1"/>
</dbReference>
<dbReference type="Pfam" id="PF13547">
    <property type="entry name" value="GTA_TIM"/>
    <property type="match status" value="1"/>
</dbReference>
<proteinExistence type="predicted"/>
<dbReference type="RefSeq" id="WP_133033168.1">
    <property type="nucleotide sequence ID" value="NZ_BAABEI010000012.1"/>
</dbReference>
<feature type="domain" description="Tip attachment protein J" evidence="2">
    <location>
        <begin position="772"/>
        <end position="933"/>
    </location>
</feature>
<evidence type="ECO:0000259" key="3">
    <source>
        <dbReference type="Pfam" id="PF23666"/>
    </source>
</evidence>
<dbReference type="CDD" id="cd19607">
    <property type="entry name" value="GTA_TIM-barrel-like"/>
    <property type="match status" value="1"/>
</dbReference>
<reference evidence="4 5" key="1">
    <citation type="submission" date="2019-03" db="EMBL/GenBank/DDBJ databases">
        <title>Genomic Encyclopedia of Type Strains, Phase IV (KMG-IV): sequencing the most valuable type-strain genomes for metagenomic binning, comparative biology and taxonomic classification.</title>
        <authorList>
            <person name="Goeker M."/>
        </authorList>
    </citation>
    <scope>NUCLEOTIDE SEQUENCE [LARGE SCALE GENOMIC DNA]</scope>
    <source>
        <strain evidence="4 5">DSM 18401</strain>
    </source>
</reference>
<feature type="domain" description="Rcc01698-like C-terminal" evidence="3">
    <location>
        <begin position="1027"/>
        <end position="1126"/>
    </location>
</feature>
<keyword evidence="5" id="KW-1185">Reference proteome</keyword>
<name>A0A4R2D6C3_SHIGR</name>
<comment type="caution">
    <text evidence="4">The sequence shown here is derived from an EMBL/GenBank/DDBJ whole genome shotgun (WGS) entry which is preliminary data.</text>
</comment>
<evidence type="ECO:0000313" key="5">
    <source>
        <dbReference type="Proteomes" id="UP000295351"/>
    </source>
</evidence>
<dbReference type="InterPro" id="IPR017853">
    <property type="entry name" value="GH"/>
</dbReference>
<sequence length="1281" mass="136125">MATLLFQAAGATLGGLFGPFGAMLGRAVGALAGSAVDRSLLGGMTRIPGARLNDGRVPGAEEGTAMSRVYGTARVGGTLIWATRFEEDVSVERAGGKASGPRVETFSYFANFAVGVCEGPIAGIRRVFADGREIDLTGIEMRVHRGTANQAPDPLILAKQGAGNAPAYRGLAYVVFERLPLDTFGNRIPILQFEVLKPVGSLEGKVRAVTVIPGSSEHGYDPELVTEKIAAGKARNMNRNTLVAATDWVASIDELQALCPGLERVGLVVAWFGTDLRAGECRILPGVEVPARQEESKPWRVSGIAREDAYVVSRVEGRPAYGGTPSDASVIAAIRDLKARGIEVYLYPFLMMDVPVDNALPDPYGDTRQAPYPWRGRIICHPPSADGTASARSQVNAFVGAAGAGSFSVSGEEVTGPAGDEGFRRLILHYALLAAAAGGVDGFLIGSEMRGLTWLRDGSGAFPFVEALAALAGDVRAILGPGTKITYGADWSEYFGYQPPGGSGEVRYHLDPLWASPAIDAVGIDNYMPLSDWQNADTLAGNPDGFRHSEDMAAMRAMITGGEGFDWHYPDAAARAARERVPITDGMAGKPWVFRYKDLANWWGNRHHERGPGGAELSGHTAWVPRSKPIWFTELGCPAVDKGANQPNVFVDPKSAENALPYHSGGARNDAVQRRFLDAHHGWWQGSGPEAGMVDPGHVFLWTWDARPYPAFPEDTALWSDGLNWQRGHWLNARLGAGTVADVIAAILKDHGFFDFDVSGVAGDLSGFVQADQTSARALIEPLMEAFQLDALEANGRLVFRSRLKSALPPAEIGLLAERPEEALFEESRGHVSDFAGEAILDHFDDSGTYSRVTARSRRMTGENDRVLRLALPAVLHAGAAAASVETALRDQRAGQRRLTFRLPPTAMGVTPGDIVRLAGGPEGRFLVTGITDGLVREVEARAIAAGESPAPLLLDGRGRPVSGAGPGAGDAFAPDVVFLDLPVPGSGGAQDFARIAAYAQPWRSMIVSSSEGSEGYRSRVRLDRPARIGTLVEPLAAGVVGRFDPGRAIVLDLPFGGLSTVDTLAMLNGANRLAVRAGNGAWEIVGFAGASEIAPGRWRLTRLLRALHGTEDAMASGHAAGARAVVLDDAVLPLGLDVEEVGRPSNWLVEPVGMTPGQAGPFAFAGGERALTPLAPVHLRGRRGLDGVVRLSWVRRGRIDSDSWLAAEIPLDEPVEAYRLDILSGETAVRSVETAAPAFTYPAAQELADFGAPQVALSIRVRQLGRAIPLGLPARATIIL</sequence>
<dbReference type="Proteomes" id="UP000295351">
    <property type="component" value="Unassembled WGS sequence"/>
</dbReference>
<dbReference type="SUPFAM" id="SSF51445">
    <property type="entry name" value="(Trans)glycosidases"/>
    <property type="match status" value="1"/>
</dbReference>
<evidence type="ECO:0000313" key="4">
    <source>
        <dbReference type="EMBL" id="TCN47634.1"/>
    </source>
</evidence>
<accession>A0A4R2D6C3</accession>
<feature type="domain" description="GTA TIM-barrel-like" evidence="1">
    <location>
        <begin position="422"/>
        <end position="713"/>
    </location>
</feature>
<dbReference type="EMBL" id="SLVX01000002">
    <property type="protein sequence ID" value="TCN47634.1"/>
    <property type="molecule type" value="Genomic_DNA"/>
</dbReference>
<organism evidence="4 5">
    <name type="scientific">Shinella granuli</name>
    <dbReference type="NCBI Taxonomy" id="323621"/>
    <lineage>
        <taxon>Bacteria</taxon>
        <taxon>Pseudomonadati</taxon>
        <taxon>Pseudomonadota</taxon>
        <taxon>Alphaproteobacteria</taxon>
        <taxon>Hyphomicrobiales</taxon>
        <taxon>Rhizobiaceae</taxon>
        <taxon>Shinella</taxon>
    </lineage>
</organism>
<dbReference type="Pfam" id="PF13550">
    <property type="entry name" value="Phage-tail_3"/>
    <property type="match status" value="1"/>
</dbReference>
<protein>
    <submittedName>
        <fullName evidence="4">Putative tail protein</fullName>
    </submittedName>
</protein>
<gene>
    <name evidence="4" type="ORF">EV665_102153</name>
</gene>
<evidence type="ECO:0000259" key="2">
    <source>
        <dbReference type="Pfam" id="PF13550"/>
    </source>
</evidence>